<organism evidence="1 2">
    <name type="scientific">Advenella kashmirensis W13003</name>
    <dbReference type="NCBI Taxonomy" id="1424334"/>
    <lineage>
        <taxon>Bacteria</taxon>
        <taxon>Pseudomonadati</taxon>
        <taxon>Pseudomonadota</taxon>
        <taxon>Betaproteobacteria</taxon>
        <taxon>Burkholderiales</taxon>
        <taxon>Alcaligenaceae</taxon>
    </lineage>
</organism>
<dbReference type="GO" id="GO:0020037">
    <property type="term" value="F:heme binding"/>
    <property type="evidence" value="ECO:0007669"/>
    <property type="project" value="InterPro"/>
</dbReference>
<comment type="caution">
    <text evidence="1">The sequence shown here is derived from an EMBL/GenBank/DDBJ whole genome shotgun (WGS) entry which is preliminary data.</text>
</comment>
<dbReference type="STRING" id="1424334.W822_03560"/>
<dbReference type="AlphaFoldDB" id="V8QZF9"/>
<dbReference type="Gene3D" id="1.10.760.10">
    <property type="entry name" value="Cytochrome c-like domain"/>
    <property type="match status" value="1"/>
</dbReference>
<accession>V8QZF9</accession>
<reference evidence="1 2" key="1">
    <citation type="journal article" date="2014" name="Genome Announc.">
        <title>Draft Genome Sequence of Advenella kashmirensis Strain W13003, a Polycyclic Aromatic Hydrocarbon-Degrading Bacterium.</title>
        <authorList>
            <person name="Wang X."/>
            <person name="Jin D."/>
            <person name="Zhou L."/>
            <person name="Wu L."/>
            <person name="An W."/>
            <person name="Zhao L."/>
        </authorList>
    </citation>
    <scope>NUCLEOTIDE SEQUENCE [LARGE SCALE GENOMIC DNA]</scope>
    <source>
        <strain evidence="1 2">W13003</strain>
    </source>
</reference>
<evidence type="ECO:0008006" key="3">
    <source>
        <dbReference type="Google" id="ProtNLM"/>
    </source>
</evidence>
<dbReference type="RefSeq" id="WP_024003778.1">
    <property type="nucleotide sequence ID" value="NZ_KI650979.1"/>
</dbReference>
<name>V8QZF9_9BURK</name>
<protein>
    <recommendedName>
        <fullName evidence="3">Cytochrome c domain-containing protein</fullName>
    </recommendedName>
</protein>
<dbReference type="Proteomes" id="UP000018733">
    <property type="component" value="Unassembled WGS sequence"/>
</dbReference>
<dbReference type="PATRIC" id="fig|1424334.3.peg.716"/>
<proteinExistence type="predicted"/>
<dbReference type="GO" id="GO:0009055">
    <property type="term" value="F:electron transfer activity"/>
    <property type="evidence" value="ECO:0007669"/>
    <property type="project" value="InterPro"/>
</dbReference>
<evidence type="ECO:0000313" key="1">
    <source>
        <dbReference type="EMBL" id="ETF04705.1"/>
    </source>
</evidence>
<dbReference type="HOGENOM" id="CLU_2434290_0_0_4"/>
<dbReference type="SUPFAM" id="SSF46626">
    <property type="entry name" value="Cytochrome c"/>
    <property type="match status" value="1"/>
</dbReference>
<dbReference type="InterPro" id="IPR036909">
    <property type="entry name" value="Cyt_c-like_dom_sf"/>
</dbReference>
<evidence type="ECO:0000313" key="2">
    <source>
        <dbReference type="Proteomes" id="UP000018733"/>
    </source>
</evidence>
<sequence length="90" mass="9767">MGLGGLDLNRALQGGAMSDGIWYAPALTADQDDGFAPSTKANPKPYGMPPFRHFLNDMQIAAVASYVRNSWSNQSGGVNQRQVNRVRNID</sequence>
<dbReference type="eggNOG" id="COG2010">
    <property type="taxonomic scope" value="Bacteria"/>
</dbReference>
<dbReference type="OrthoDB" id="9809720at2"/>
<gene>
    <name evidence="1" type="ORF">W822_03560</name>
</gene>
<dbReference type="EMBL" id="AYXT01000001">
    <property type="protein sequence ID" value="ETF04705.1"/>
    <property type="molecule type" value="Genomic_DNA"/>
</dbReference>
<keyword evidence="2" id="KW-1185">Reference proteome</keyword>